<dbReference type="OrthoDB" id="9807115at2"/>
<feature type="transmembrane region" description="Helical" evidence="6">
    <location>
        <begin position="308"/>
        <end position="329"/>
    </location>
</feature>
<dbReference type="CDD" id="cd06581">
    <property type="entry name" value="TM_PBP1_LivM_like"/>
    <property type="match status" value="1"/>
</dbReference>
<gene>
    <name evidence="7" type="ORF">ET475_05315</name>
</gene>
<dbReference type="KEGG" id="mprt:ET475_05315"/>
<keyword evidence="8" id="KW-1185">Reference proteome</keyword>
<dbReference type="PANTHER" id="PTHR30482:SF20">
    <property type="entry name" value="HIGH-AFFINITY BRANCHED-CHAIN AMINO ACID TRANSPORT SYSTEM PERMEASE PROTEIN LIVM"/>
    <property type="match status" value="1"/>
</dbReference>
<keyword evidence="5 6" id="KW-0472">Membrane</keyword>
<evidence type="ECO:0000256" key="4">
    <source>
        <dbReference type="ARBA" id="ARBA00022989"/>
    </source>
</evidence>
<dbReference type="GO" id="GO:0015658">
    <property type="term" value="F:branched-chain amino acid transmembrane transporter activity"/>
    <property type="evidence" value="ECO:0007669"/>
    <property type="project" value="InterPro"/>
</dbReference>
<reference evidence="7 8" key="1">
    <citation type="submission" date="2019-01" db="EMBL/GenBank/DDBJ databases">
        <title>Genome sequencing of strain DFW100M-13.</title>
        <authorList>
            <person name="Heo J."/>
            <person name="Kim S.-J."/>
            <person name="Kim J.-S."/>
            <person name="Hong S.-B."/>
            <person name="Kwon S.-W."/>
        </authorList>
    </citation>
    <scope>NUCLEOTIDE SEQUENCE [LARGE SCALE GENOMIC DNA]</scope>
    <source>
        <strain evidence="7 8">DFW100M-13</strain>
    </source>
</reference>
<feature type="transmembrane region" description="Helical" evidence="6">
    <location>
        <begin position="412"/>
        <end position="432"/>
    </location>
</feature>
<evidence type="ECO:0000313" key="7">
    <source>
        <dbReference type="EMBL" id="QAY59468.1"/>
    </source>
</evidence>
<protein>
    <submittedName>
        <fullName evidence="7">ABC transporter permease</fullName>
    </submittedName>
</protein>
<feature type="transmembrane region" description="Helical" evidence="6">
    <location>
        <begin position="534"/>
        <end position="565"/>
    </location>
</feature>
<dbReference type="EMBL" id="CP035494">
    <property type="protein sequence ID" value="QAY59468.1"/>
    <property type="molecule type" value="Genomic_DNA"/>
</dbReference>
<dbReference type="InterPro" id="IPR001851">
    <property type="entry name" value="ABC_transp_permease"/>
</dbReference>
<feature type="transmembrane region" description="Helical" evidence="6">
    <location>
        <begin position="503"/>
        <end position="522"/>
    </location>
</feature>
<evidence type="ECO:0000313" key="8">
    <source>
        <dbReference type="Proteomes" id="UP000293995"/>
    </source>
</evidence>
<feature type="transmembrane region" description="Helical" evidence="6">
    <location>
        <begin position="452"/>
        <end position="470"/>
    </location>
</feature>
<dbReference type="AlphaFoldDB" id="A0A4P6ENK5"/>
<feature type="transmembrane region" description="Helical" evidence="6">
    <location>
        <begin position="577"/>
        <end position="597"/>
    </location>
</feature>
<dbReference type="GO" id="GO:0005886">
    <property type="term" value="C:plasma membrane"/>
    <property type="evidence" value="ECO:0007669"/>
    <property type="project" value="UniProtKB-SubCell"/>
</dbReference>
<feature type="transmembrane region" description="Helical" evidence="6">
    <location>
        <begin position="139"/>
        <end position="156"/>
    </location>
</feature>
<feature type="transmembrane region" description="Helical" evidence="6">
    <location>
        <begin position="12"/>
        <end position="32"/>
    </location>
</feature>
<name>A0A4P6ENK5_9MICO</name>
<feature type="transmembrane region" description="Helical" evidence="6">
    <location>
        <begin position="263"/>
        <end position="288"/>
    </location>
</feature>
<feature type="transmembrane region" description="Helical" evidence="6">
    <location>
        <begin position="230"/>
        <end position="256"/>
    </location>
</feature>
<evidence type="ECO:0000256" key="5">
    <source>
        <dbReference type="ARBA" id="ARBA00023136"/>
    </source>
</evidence>
<keyword evidence="4 6" id="KW-1133">Transmembrane helix</keyword>
<evidence type="ECO:0000256" key="2">
    <source>
        <dbReference type="ARBA" id="ARBA00022475"/>
    </source>
</evidence>
<accession>A0A4P6ENK5</accession>
<evidence type="ECO:0000256" key="1">
    <source>
        <dbReference type="ARBA" id="ARBA00004651"/>
    </source>
</evidence>
<feature type="transmembrane region" description="Helical" evidence="6">
    <location>
        <begin position="380"/>
        <end position="400"/>
    </location>
</feature>
<proteinExistence type="predicted"/>
<dbReference type="InterPro" id="IPR043428">
    <property type="entry name" value="LivM-like"/>
</dbReference>
<sequence length="600" mass="63040">MLDTLIAGLLRGNVYALGAVGVSLVFGVMNVVNFAQFSFFGLGAMLAWFFVVTLGYSFWIALPLVLVICALLGLVINISVVRPLAKYLPLAAMLSTYAVSQVLDNASQLAFSAQFRVFPQVLPTSNLHIGNMRVGTSDIVMLGVTAVVMVAMSLFLKYGKTGRAIRATAQDQEAALQMGIPVGPVQNLSFVIASALGGLAGIFFSLYIGVVNPTSGLNIGMTSFVAATLGGLGSLVGAVIGGFVLGIFEAFGIYAFGDAARQIIVFVILIVVLIVRPGGLLGKIPLISSEPLTGTFLGKGRPLRIPRWVWVAAILAGGVVIPLVANNYLLTTGTQVLVYAIIAAGFTVTAGQAGVLALGQAGPIAIGAYASAMLSVYVHIPFWFALPLAGLIAAVIASVLASPIWGVKGHYISIATLGLGIAIVAVIQLIVPQAIYNIPVPSIGGIPLNTPLAYYLIDFVILMLTLLIMWRLRRSHLGRVISSVGSDEVAALASGVRVRDYKALAFAVSAFFAGIGGSLLAHQYTYIDTTIFTMLMSLLVVTIVILGGISLPYGAVVGSIILIGAMELLRFAPEWRIIVYGFVLILVVRFRPGGILVRNS</sequence>
<feature type="transmembrane region" description="Helical" evidence="6">
    <location>
        <begin position="38"/>
        <end position="59"/>
    </location>
</feature>
<dbReference type="CDD" id="cd06582">
    <property type="entry name" value="TM_PBP1_LivH_like"/>
    <property type="match status" value="1"/>
</dbReference>
<evidence type="ECO:0000256" key="6">
    <source>
        <dbReference type="SAM" id="Phobius"/>
    </source>
</evidence>
<comment type="subcellular location">
    <subcellularLocation>
        <location evidence="1">Cell membrane</location>
        <topology evidence="1">Multi-pass membrane protein</topology>
    </subcellularLocation>
</comment>
<dbReference type="Pfam" id="PF02653">
    <property type="entry name" value="BPD_transp_2"/>
    <property type="match status" value="2"/>
</dbReference>
<feature type="transmembrane region" description="Helical" evidence="6">
    <location>
        <begin position="336"/>
        <end position="360"/>
    </location>
</feature>
<feature type="transmembrane region" description="Helical" evidence="6">
    <location>
        <begin position="64"/>
        <end position="85"/>
    </location>
</feature>
<keyword evidence="3 6" id="KW-0812">Transmembrane</keyword>
<feature type="transmembrane region" description="Helical" evidence="6">
    <location>
        <begin position="188"/>
        <end position="210"/>
    </location>
</feature>
<dbReference type="RefSeq" id="WP_129386840.1">
    <property type="nucleotide sequence ID" value="NZ_CP035494.1"/>
</dbReference>
<evidence type="ECO:0000256" key="3">
    <source>
        <dbReference type="ARBA" id="ARBA00022692"/>
    </source>
</evidence>
<keyword evidence="2" id="KW-1003">Cell membrane</keyword>
<dbReference type="Proteomes" id="UP000293995">
    <property type="component" value="Chromosome"/>
</dbReference>
<dbReference type="PANTHER" id="PTHR30482">
    <property type="entry name" value="HIGH-AFFINITY BRANCHED-CHAIN AMINO ACID TRANSPORT SYSTEM PERMEASE"/>
    <property type="match status" value="1"/>
</dbReference>
<organism evidence="7 8">
    <name type="scientific">Microbacterium protaetiae</name>
    <dbReference type="NCBI Taxonomy" id="2509458"/>
    <lineage>
        <taxon>Bacteria</taxon>
        <taxon>Bacillati</taxon>
        <taxon>Actinomycetota</taxon>
        <taxon>Actinomycetes</taxon>
        <taxon>Micrococcales</taxon>
        <taxon>Microbacteriaceae</taxon>
        <taxon>Microbacterium</taxon>
    </lineage>
</organism>